<protein>
    <submittedName>
        <fullName evidence="3">Uncharacterized protein</fullName>
    </submittedName>
</protein>
<feature type="compositionally biased region" description="Basic and acidic residues" evidence="1">
    <location>
        <begin position="11"/>
        <end position="25"/>
    </location>
</feature>
<evidence type="ECO:0000313" key="3">
    <source>
        <dbReference type="EMBL" id="CAG2061680.1"/>
    </source>
</evidence>
<comment type="caution">
    <text evidence="3">The sequence shown here is derived from an EMBL/GenBank/DDBJ whole genome shotgun (WGS) entry which is preliminary data.</text>
</comment>
<keyword evidence="2" id="KW-1133">Transmembrane helix</keyword>
<name>A0ABN7P164_TIMPD</name>
<keyword evidence="2" id="KW-0472">Membrane</keyword>
<sequence length="189" mass="20776">MKLSALANYATEKKRPTNADRRPPIEEEISQPTRPGLNVHLCRKRGRTKGPASFQRVLLPPTTAMASRGCSPSARDVLWYVVFFGFAINYMVRININIAIVSMVRPRRAEPSNTMVHVSECFVDKTRPLSGDNGNTSAVILAARMYESSQGGNSRTSPSNSLTDPLDRVVKVVTAGHLPPTTSQILLIE</sequence>
<evidence type="ECO:0000313" key="4">
    <source>
        <dbReference type="Proteomes" id="UP001153148"/>
    </source>
</evidence>
<feature type="transmembrane region" description="Helical" evidence="2">
    <location>
        <begin position="77"/>
        <end position="100"/>
    </location>
</feature>
<dbReference type="Proteomes" id="UP001153148">
    <property type="component" value="Unassembled WGS sequence"/>
</dbReference>
<reference evidence="3" key="1">
    <citation type="submission" date="2021-03" db="EMBL/GenBank/DDBJ databases">
        <authorList>
            <person name="Tran Van P."/>
        </authorList>
    </citation>
    <scope>NUCLEOTIDE SEQUENCE</scope>
</reference>
<evidence type="ECO:0000256" key="1">
    <source>
        <dbReference type="SAM" id="MobiDB-lite"/>
    </source>
</evidence>
<dbReference type="EMBL" id="CAJPIN010016866">
    <property type="protein sequence ID" value="CAG2061680.1"/>
    <property type="molecule type" value="Genomic_DNA"/>
</dbReference>
<feature type="region of interest" description="Disordered" evidence="1">
    <location>
        <begin position="1"/>
        <end position="32"/>
    </location>
</feature>
<organism evidence="3 4">
    <name type="scientific">Timema podura</name>
    <name type="common">Walking stick</name>
    <dbReference type="NCBI Taxonomy" id="61482"/>
    <lineage>
        <taxon>Eukaryota</taxon>
        <taxon>Metazoa</taxon>
        <taxon>Ecdysozoa</taxon>
        <taxon>Arthropoda</taxon>
        <taxon>Hexapoda</taxon>
        <taxon>Insecta</taxon>
        <taxon>Pterygota</taxon>
        <taxon>Neoptera</taxon>
        <taxon>Polyneoptera</taxon>
        <taxon>Phasmatodea</taxon>
        <taxon>Timematodea</taxon>
        <taxon>Timematoidea</taxon>
        <taxon>Timematidae</taxon>
        <taxon>Timema</taxon>
    </lineage>
</organism>
<proteinExistence type="predicted"/>
<keyword evidence="4" id="KW-1185">Reference proteome</keyword>
<accession>A0ABN7P164</accession>
<gene>
    <name evidence="3" type="ORF">TPAB3V08_LOCUS8634</name>
</gene>
<evidence type="ECO:0000256" key="2">
    <source>
        <dbReference type="SAM" id="Phobius"/>
    </source>
</evidence>
<keyword evidence="2" id="KW-0812">Transmembrane</keyword>